<proteinExistence type="inferred from homology"/>
<dbReference type="EMBL" id="WOCE01000006">
    <property type="protein sequence ID" value="KAE9611292.1"/>
    <property type="molecule type" value="Genomic_DNA"/>
</dbReference>
<evidence type="ECO:0000256" key="1">
    <source>
        <dbReference type="ARBA" id="ARBA00010199"/>
    </source>
</evidence>
<name>A0A6A4QCD8_LUPAL</name>
<gene>
    <name evidence="2" type="ORF">Lalb_Chr06g0160991</name>
</gene>
<dbReference type="AlphaFoldDB" id="A0A6A4QCD8"/>
<accession>A0A6A4QCD8</accession>
<dbReference type="PANTHER" id="PTHR11206">
    <property type="entry name" value="MULTIDRUG RESISTANCE PROTEIN"/>
    <property type="match status" value="1"/>
</dbReference>
<comment type="caution">
    <text evidence="2">The sequence shown here is derived from an EMBL/GenBank/DDBJ whole genome shotgun (WGS) entry which is preliminary data.</text>
</comment>
<dbReference type="OrthoDB" id="2126698at2759"/>
<dbReference type="GO" id="GO:0016020">
    <property type="term" value="C:membrane"/>
    <property type="evidence" value="ECO:0007669"/>
    <property type="project" value="InterPro"/>
</dbReference>
<comment type="similarity">
    <text evidence="1">Belongs to the multi antimicrobial extrusion (MATE) (TC 2.A.66.1) family.</text>
</comment>
<keyword evidence="3" id="KW-1185">Reference proteome</keyword>
<dbReference type="GO" id="GO:0042910">
    <property type="term" value="F:xenobiotic transmembrane transporter activity"/>
    <property type="evidence" value="ECO:0007669"/>
    <property type="project" value="InterPro"/>
</dbReference>
<dbReference type="Pfam" id="PF01554">
    <property type="entry name" value="MatE"/>
    <property type="match status" value="1"/>
</dbReference>
<evidence type="ECO:0000313" key="3">
    <source>
        <dbReference type="Proteomes" id="UP000447434"/>
    </source>
</evidence>
<evidence type="ECO:0000313" key="2">
    <source>
        <dbReference type="EMBL" id="KAE9611292.1"/>
    </source>
</evidence>
<dbReference type="InterPro" id="IPR002528">
    <property type="entry name" value="MATE_fam"/>
</dbReference>
<dbReference type="Proteomes" id="UP000447434">
    <property type="component" value="Chromosome 6"/>
</dbReference>
<reference evidence="3" key="1">
    <citation type="journal article" date="2020" name="Nat. Commun.">
        <title>Genome sequence of the cluster root forming white lupin.</title>
        <authorList>
            <person name="Hufnagel B."/>
            <person name="Marques A."/>
            <person name="Soriano A."/>
            <person name="Marques L."/>
            <person name="Divol F."/>
            <person name="Doumas P."/>
            <person name="Sallet E."/>
            <person name="Mancinotti D."/>
            <person name="Carrere S."/>
            <person name="Marande W."/>
            <person name="Arribat S."/>
            <person name="Keller J."/>
            <person name="Huneau C."/>
            <person name="Blein T."/>
            <person name="Aime D."/>
            <person name="Laguerre M."/>
            <person name="Taylor J."/>
            <person name="Schubert V."/>
            <person name="Nelson M."/>
            <person name="Geu-Flores F."/>
            <person name="Crespi M."/>
            <person name="Gallardo-Guerrero K."/>
            <person name="Delaux P.-M."/>
            <person name="Salse J."/>
            <person name="Berges H."/>
            <person name="Guyot R."/>
            <person name="Gouzy J."/>
            <person name="Peret B."/>
        </authorList>
    </citation>
    <scope>NUCLEOTIDE SEQUENCE [LARGE SCALE GENOMIC DNA]</scope>
    <source>
        <strain evidence="3">cv. Amiga</strain>
    </source>
</reference>
<organism evidence="2 3">
    <name type="scientific">Lupinus albus</name>
    <name type="common">White lupine</name>
    <name type="synonym">Lupinus termis</name>
    <dbReference type="NCBI Taxonomy" id="3870"/>
    <lineage>
        <taxon>Eukaryota</taxon>
        <taxon>Viridiplantae</taxon>
        <taxon>Streptophyta</taxon>
        <taxon>Embryophyta</taxon>
        <taxon>Tracheophyta</taxon>
        <taxon>Spermatophyta</taxon>
        <taxon>Magnoliopsida</taxon>
        <taxon>eudicotyledons</taxon>
        <taxon>Gunneridae</taxon>
        <taxon>Pentapetalae</taxon>
        <taxon>rosids</taxon>
        <taxon>fabids</taxon>
        <taxon>Fabales</taxon>
        <taxon>Fabaceae</taxon>
        <taxon>Papilionoideae</taxon>
        <taxon>50 kb inversion clade</taxon>
        <taxon>genistoids sensu lato</taxon>
        <taxon>core genistoids</taxon>
        <taxon>Genisteae</taxon>
        <taxon>Lupinus</taxon>
    </lineage>
</organism>
<dbReference type="GO" id="GO:0015297">
    <property type="term" value="F:antiporter activity"/>
    <property type="evidence" value="ECO:0007669"/>
    <property type="project" value="InterPro"/>
</dbReference>
<protein>
    <submittedName>
        <fullName evidence="2">Putative multi antimicrobial extrusion protein</fullName>
    </submittedName>
</protein>
<sequence>MFTKDKEIITLTSMVLPLIGLCELGNRPQTIGCGVLRGTARHKVGANINLGCFYLVGMPVAIY</sequence>